<evidence type="ECO:0000313" key="3">
    <source>
        <dbReference type="Proteomes" id="UP000276770"/>
    </source>
</evidence>
<dbReference type="RefSeq" id="WP_121681029.1">
    <property type="nucleotide sequence ID" value="NZ_RCVZ01000008.1"/>
</dbReference>
<reference evidence="2 3" key="1">
    <citation type="submission" date="2018-10" db="EMBL/GenBank/DDBJ databases">
        <title>Falsibacillus sp. genome draft.</title>
        <authorList>
            <person name="Shi S."/>
        </authorList>
    </citation>
    <scope>NUCLEOTIDE SEQUENCE [LARGE SCALE GENOMIC DNA]</scope>
    <source>
        <strain evidence="2 3">GY 10110</strain>
    </source>
</reference>
<sequence length="208" mass="23811">MELTGWKGGLYRYGNWAMKLACLNLLWLSGILIGVGAAGMFPSTVAMFSVVRKWNQSGDLDLPLISYFKKEYQREFLKSNLYGYAWVAIGLILYADLHFFRGIPSLTGILFTFFFFLLGVIYLAALLFAFPVYVQYELGIFQYIRNAVYIALSNPLYSILMALGLYFPYYLMMKIPGLLPFFGGSLITLPLMLLSLRLFELIEKKNKE</sequence>
<dbReference type="OrthoDB" id="2182676at2"/>
<keyword evidence="1" id="KW-0472">Membrane</keyword>
<dbReference type="EMBL" id="RCVZ01000008">
    <property type="protein sequence ID" value="RLQ94866.1"/>
    <property type="molecule type" value="Genomic_DNA"/>
</dbReference>
<dbReference type="AlphaFoldDB" id="A0A3L7JVT9"/>
<keyword evidence="1" id="KW-0812">Transmembrane</keyword>
<feature type="transmembrane region" description="Helical" evidence="1">
    <location>
        <begin position="146"/>
        <end position="167"/>
    </location>
</feature>
<comment type="caution">
    <text evidence="2">The sequence shown here is derived from an EMBL/GenBank/DDBJ whole genome shotgun (WGS) entry which is preliminary data.</text>
</comment>
<gene>
    <name evidence="2" type="ORF">D9X91_12835</name>
</gene>
<evidence type="ECO:0000313" key="2">
    <source>
        <dbReference type="EMBL" id="RLQ94866.1"/>
    </source>
</evidence>
<evidence type="ECO:0000256" key="1">
    <source>
        <dbReference type="SAM" id="Phobius"/>
    </source>
</evidence>
<protein>
    <submittedName>
        <fullName evidence="2">DUF624 domain-containing protein</fullName>
    </submittedName>
</protein>
<dbReference type="Pfam" id="PF04854">
    <property type="entry name" value="DUF624"/>
    <property type="match status" value="1"/>
</dbReference>
<dbReference type="InterPro" id="IPR006938">
    <property type="entry name" value="DUF624"/>
</dbReference>
<feature type="transmembrane region" description="Helical" evidence="1">
    <location>
        <begin position="81"/>
        <end position="100"/>
    </location>
</feature>
<keyword evidence="3" id="KW-1185">Reference proteome</keyword>
<proteinExistence type="predicted"/>
<dbReference type="Proteomes" id="UP000276770">
    <property type="component" value="Unassembled WGS sequence"/>
</dbReference>
<feature type="transmembrane region" description="Helical" evidence="1">
    <location>
        <begin position="25"/>
        <end position="51"/>
    </location>
</feature>
<name>A0A3L7JVT9_9BACI</name>
<keyword evidence="1" id="KW-1133">Transmembrane helix</keyword>
<organism evidence="2 3">
    <name type="scientific">Falsibacillus albus</name>
    <dbReference type="NCBI Taxonomy" id="2478915"/>
    <lineage>
        <taxon>Bacteria</taxon>
        <taxon>Bacillati</taxon>
        <taxon>Bacillota</taxon>
        <taxon>Bacilli</taxon>
        <taxon>Bacillales</taxon>
        <taxon>Bacillaceae</taxon>
        <taxon>Falsibacillus</taxon>
    </lineage>
</organism>
<accession>A0A3L7JVT9</accession>
<feature type="transmembrane region" description="Helical" evidence="1">
    <location>
        <begin position="106"/>
        <end position="134"/>
    </location>
</feature>
<feature type="transmembrane region" description="Helical" evidence="1">
    <location>
        <begin position="179"/>
        <end position="199"/>
    </location>
</feature>